<gene>
    <name evidence="2" type="ORF">IDM40_14135</name>
</gene>
<dbReference type="RefSeq" id="WP_193122456.1">
    <property type="nucleotide sequence ID" value="NZ_JADBGI010000011.1"/>
</dbReference>
<evidence type="ECO:0000313" key="2">
    <source>
        <dbReference type="EMBL" id="MBE2999836.1"/>
    </source>
</evidence>
<dbReference type="EMBL" id="JADBGI010000011">
    <property type="protein sequence ID" value="MBE2999836.1"/>
    <property type="molecule type" value="Genomic_DNA"/>
</dbReference>
<accession>A0ABR9P7N5</accession>
<dbReference type="InterPro" id="IPR002798">
    <property type="entry name" value="SpoIIM-like"/>
</dbReference>
<name>A0ABR9P7N5_9ACTN</name>
<feature type="transmembrane region" description="Helical" evidence="1">
    <location>
        <begin position="101"/>
        <end position="123"/>
    </location>
</feature>
<evidence type="ECO:0000256" key="1">
    <source>
        <dbReference type="SAM" id="Phobius"/>
    </source>
</evidence>
<evidence type="ECO:0000313" key="3">
    <source>
        <dbReference type="Proteomes" id="UP000806528"/>
    </source>
</evidence>
<keyword evidence="1" id="KW-1133">Transmembrane helix</keyword>
<feature type="transmembrane region" description="Helical" evidence="1">
    <location>
        <begin position="210"/>
        <end position="237"/>
    </location>
</feature>
<feature type="transmembrane region" description="Helical" evidence="1">
    <location>
        <begin position="257"/>
        <end position="279"/>
    </location>
</feature>
<dbReference type="Pfam" id="PF01944">
    <property type="entry name" value="SpoIIM"/>
    <property type="match status" value="1"/>
</dbReference>
<reference evidence="2 3" key="1">
    <citation type="submission" date="2020-09" db="EMBL/GenBank/DDBJ databases">
        <title>Diversity and distribution of actinomycetes associated with coral in the coast of Hainan.</title>
        <authorList>
            <person name="Li F."/>
        </authorList>
    </citation>
    <scope>NUCLEOTIDE SEQUENCE [LARGE SCALE GENOMIC DNA]</scope>
    <source>
        <strain evidence="2 3">HNM0947</strain>
    </source>
</reference>
<protein>
    <submittedName>
        <fullName evidence="2">Stage II sporulation protein M</fullName>
    </submittedName>
</protein>
<keyword evidence="3" id="KW-1185">Reference proteome</keyword>
<dbReference type="Proteomes" id="UP000806528">
    <property type="component" value="Unassembled WGS sequence"/>
</dbReference>
<feature type="transmembrane region" description="Helical" evidence="1">
    <location>
        <begin position="291"/>
        <end position="309"/>
    </location>
</feature>
<dbReference type="PANTHER" id="PTHR35337:SF1">
    <property type="entry name" value="SLR1478 PROTEIN"/>
    <property type="match status" value="1"/>
</dbReference>
<feature type="transmembrane region" description="Helical" evidence="1">
    <location>
        <begin position="166"/>
        <end position="189"/>
    </location>
</feature>
<dbReference type="PANTHER" id="PTHR35337">
    <property type="entry name" value="SLR1478 PROTEIN"/>
    <property type="match status" value="1"/>
</dbReference>
<organism evidence="2 3">
    <name type="scientific">Nocardiopsis coralli</name>
    <dbReference type="NCBI Taxonomy" id="2772213"/>
    <lineage>
        <taxon>Bacteria</taxon>
        <taxon>Bacillati</taxon>
        <taxon>Actinomycetota</taxon>
        <taxon>Actinomycetes</taxon>
        <taxon>Streptosporangiales</taxon>
        <taxon>Nocardiopsidaceae</taxon>
        <taxon>Nocardiopsis</taxon>
    </lineage>
</organism>
<sequence length="335" mass="35834">MDIDVFAATHAQEWKRLDELIRRRRSLSGAEIDELVDLYQRVSTHLSVVRSGGQDPNLVARLSALVARARSAVTGAHSSSWGEFTGFFTRTFPGTLYRLRWWWIGASLGTLLVAFVSGAWVVLNPEVLNAMQTPEAMRQYVEHDFANYYAENPGASFSAQVWTNNAWVAAQAIIFGAFLALPTIGVLAVNGAGIGSSGGMMIVHGRGEEFFSLILPHGLLELTAVFVAGGVGLKLGWTIISPGERTRLVAFGAEARAAMAVALGLVVVLFASGLIEGLVTGNMVRGHISTPVGLAIGIAAEVLFLLYVYTVGKRAHEEGETGEIRNAPETAPVAA</sequence>
<keyword evidence="1" id="KW-0812">Transmembrane</keyword>
<comment type="caution">
    <text evidence="2">The sequence shown here is derived from an EMBL/GenBank/DDBJ whole genome shotgun (WGS) entry which is preliminary data.</text>
</comment>
<keyword evidence="1" id="KW-0472">Membrane</keyword>
<proteinExistence type="predicted"/>